<name>A0A9W8ZQP1_9AGAR</name>
<sequence length="161" mass="18652">MWKQCFGRRRILGWDQHTQEPQEALKKRICYCDLFPTESLKTIPATQDKKNIRTRKVSSGYHFNSTLLGPVLLKALLVSVFSVEDVLVIIVVRSGDVDDADRDSVLASSRWDHRSEGVGRQWKKRYSMRLETLILSSKRTVKPSYPHLVYQNVTTLNTDTW</sequence>
<proteinExistence type="predicted"/>
<comment type="caution">
    <text evidence="1">The sequence shown here is derived from an EMBL/GenBank/DDBJ whole genome shotgun (WGS) entry which is preliminary data.</text>
</comment>
<dbReference type="EMBL" id="JANVFS010000069">
    <property type="protein sequence ID" value="KAJ4463575.1"/>
    <property type="molecule type" value="Genomic_DNA"/>
</dbReference>
<evidence type="ECO:0000313" key="1">
    <source>
        <dbReference type="EMBL" id="KAJ4463575.1"/>
    </source>
</evidence>
<protein>
    <submittedName>
        <fullName evidence="1">Uncharacterized protein</fullName>
    </submittedName>
</protein>
<evidence type="ECO:0000313" key="2">
    <source>
        <dbReference type="Proteomes" id="UP001150238"/>
    </source>
</evidence>
<accession>A0A9W8ZQP1</accession>
<reference evidence="1" key="1">
    <citation type="submission" date="2022-08" db="EMBL/GenBank/DDBJ databases">
        <authorList>
            <consortium name="DOE Joint Genome Institute"/>
            <person name="Min B."/>
            <person name="Riley R."/>
            <person name="Sierra-Patev S."/>
            <person name="Naranjo-Ortiz M."/>
            <person name="Looney B."/>
            <person name="Konkel Z."/>
            <person name="Slot J.C."/>
            <person name="Sakamoto Y."/>
            <person name="Steenwyk J.L."/>
            <person name="Rokas A."/>
            <person name="Carro J."/>
            <person name="Camarero S."/>
            <person name="Ferreira P."/>
            <person name="Molpeceres G."/>
            <person name="Ruiz-Duenas F.J."/>
            <person name="Serrano A."/>
            <person name="Henrissat B."/>
            <person name="Drula E."/>
            <person name="Hughes K.W."/>
            <person name="Mata J.L."/>
            <person name="Ishikawa N.K."/>
            <person name="Vargas-Isla R."/>
            <person name="Ushijima S."/>
            <person name="Smith C.A."/>
            <person name="Ahrendt S."/>
            <person name="Andreopoulos W."/>
            <person name="He G."/>
            <person name="Labutti K."/>
            <person name="Lipzen A."/>
            <person name="Ng V."/>
            <person name="Sandor L."/>
            <person name="Barry K."/>
            <person name="Martinez A.T."/>
            <person name="Xiao Y."/>
            <person name="Gibbons J.G."/>
            <person name="Terashima K."/>
            <person name="Hibbett D.S."/>
            <person name="Grigoriev I.V."/>
        </authorList>
    </citation>
    <scope>NUCLEOTIDE SEQUENCE</scope>
    <source>
        <strain evidence="1">Sp2 HRB7682 ss15</strain>
    </source>
</reference>
<gene>
    <name evidence="1" type="ORF">C8J55DRAFT_494296</name>
</gene>
<dbReference type="Proteomes" id="UP001150238">
    <property type="component" value="Unassembled WGS sequence"/>
</dbReference>
<reference evidence="1" key="2">
    <citation type="journal article" date="2023" name="Proc. Natl. Acad. Sci. U.S.A.">
        <title>A global phylogenomic analysis of the shiitake genus Lentinula.</title>
        <authorList>
            <person name="Sierra-Patev S."/>
            <person name="Min B."/>
            <person name="Naranjo-Ortiz M."/>
            <person name="Looney B."/>
            <person name="Konkel Z."/>
            <person name="Slot J.C."/>
            <person name="Sakamoto Y."/>
            <person name="Steenwyk J.L."/>
            <person name="Rokas A."/>
            <person name="Carro J."/>
            <person name="Camarero S."/>
            <person name="Ferreira P."/>
            <person name="Molpeceres G."/>
            <person name="Ruiz-Duenas F.J."/>
            <person name="Serrano A."/>
            <person name="Henrissat B."/>
            <person name="Drula E."/>
            <person name="Hughes K.W."/>
            <person name="Mata J.L."/>
            <person name="Ishikawa N.K."/>
            <person name="Vargas-Isla R."/>
            <person name="Ushijima S."/>
            <person name="Smith C.A."/>
            <person name="Donoghue J."/>
            <person name="Ahrendt S."/>
            <person name="Andreopoulos W."/>
            <person name="He G."/>
            <person name="LaButti K."/>
            <person name="Lipzen A."/>
            <person name="Ng V."/>
            <person name="Riley R."/>
            <person name="Sandor L."/>
            <person name="Barry K."/>
            <person name="Martinez A.T."/>
            <person name="Xiao Y."/>
            <person name="Gibbons J.G."/>
            <person name="Terashima K."/>
            <person name="Grigoriev I.V."/>
            <person name="Hibbett D."/>
        </authorList>
    </citation>
    <scope>NUCLEOTIDE SEQUENCE</scope>
    <source>
        <strain evidence="1">Sp2 HRB7682 ss15</strain>
    </source>
</reference>
<dbReference type="AlphaFoldDB" id="A0A9W8ZQP1"/>
<organism evidence="1 2">
    <name type="scientific">Lentinula lateritia</name>
    <dbReference type="NCBI Taxonomy" id="40482"/>
    <lineage>
        <taxon>Eukaryota</taxon>
        <taxon>Fungi</taxon>
        <taxon>Dikarya</taxon>
        <taxon>Basidiomycota</taxon>
        <taxon>Agaricomycotina</taxon>
        <taxon>Agaricomycetes</taxon>
        <taxon>Agaricomycetidae</taxon>
        <taxon>Agaricales</taxon>
        <taxon>Marasmiineae</taxon>
        <taxon>Omphalotaceae</taxon>
        <taxon>Lentinula</taxon>
    </lineage>
</organism>